<keyword evidence="2" id="KW-1185">Reference proteome</keyword>
<dbReference type="Proteomes" id="UP000730482">
    <property type="component" value="Unassembled WGS sequence"/>
</dbReference>
<organism evidence="1 2">
    <name type="scientific">Catenulispora pinistramenti</name>
    <dbReference type="NCBI Taxonomy" id="2705254"/>
    <lineage>
        <taxon>Bacteria</taxon>
        <taxon>Bacillati</taxon>
        <taxon>Actinomycetota</taxon>
        <taxon>Actinomycetes</taxon>
        <taxon>Catenulisporales</taxon>
        <taxon>Catenulisporaceae</taxon>
        <taxon>Catenulispora</taxon>
    </lineage>
</organism>
<protein>
    <submittedName>
        <fullName evidence="1">Uncharacterized protein</fullName>
    </submittedName>
</protein>
<dbReference type="EMBL" id="JAAFYZ010000014">
    <property type="protein sequence ID" value="MBS2546497.1"/>
    <property type="molecule type" value="Genomic_DNA"/>
</dbReference>
<gene>
    <name evidence="1" type="ORF">KGQ19_06425</name>
</gene>
<proteinExistence type="predicted"/>
<sequence length="175" mass="19510">MNLYEVVPDPPDDVHERWRNREAPDGDFIVYSDGSLSVMSLVRLRAHDARHDPRSEDWHWSQTLRATAWRAGDWLDVDGTMASSSHAGYRALAGESASHGSIGWVALTLDDEQRTLQWLAVACSSNPFAEVTLDEATVTATSTLGRVWAFPRDAPHLVAITADPDYPWPRTVGER</sequence>
<evidence type="ECO:0000313" key="2">
    <source>
        <dbReference type="Proteomes" id="UP000730482"/>
    </source>
</evidence>
<reference evidence="1 2" key="1">
    <citation type="submission" date="2020-02" db="EMBL/GenBank/DDBJ databases">
        <title>Acidophilic actinobacteria isolated from forest soil.</title>
        <authorList>
            <person name="Golinska P."/>
        </authorList>
    </citation>
    <scope>NUCLEOTIDE SEQUENCE [LARGE SCALE GENOMIC DNA]</scope>
    <source>
        <strain evidence="1 2">NL8</strain>
    </source>
</reference>
<comment type="caution">
    <text evidence="1">The sequence shown here is derived from an EMBL/GenBank/DDBJ whole genome shotgun (WGS) entry which is preliminary data.</text>
</comment>
<dbReference type="RefSeq" id="WP_212008145.1">
    <property type="nucleotide sequence ID" value="NZ_JAAFYZ010000014.1"/>
</dbReference>
<evidence type="ECO:0000313" key="1">
    <source>
        <dbReference type="EMBL" id="MBS2546497.1"/>
    </source>
</evidence>
<name>A0ABS5KJD1_9ACTN</name>
<accession>A0ABS5KJD1</accession>